<dbReference type="Pfam" id="PF02469">
    <property type="entry name" value="Fasciclin"/>
    <property type="match status" value="2"/>
</dbReference>
<dbReference type="SMART" id="SM00554">
    <property type="entry name" value="FAS1"/>
    <property type="match status" value="2"/>
</dbReference>
<dbReference type="InterPro" id="IPR000782">
    <property type="entry name" value="FAS1_domain"/>
</dbReference>
<reference evidence="3 4" key="1">
    <citation type="submission" date="2019-02" db="EMBL/GenBank/DDBJ databases">
        <title>Deep-cultivation of Planctomycetes and their phenomic and genomic characterization uncovers novel biology.</title>
        <authorList>
            <person name="Wiegand S."/>
            <person name="Jogler M."/>
            <person name="Boedeker C."/>
            <person name="Pinto D."/>
            <person name="Vollmers J."/>
            <person name="Rivas-Marin E."/>
            <person name="Kohn T."/>
            <person name="Peeters S.H."/>
            <person name="Heuer A."/>
            <person name="Rast P."/>
            <person name="Oberbeckmann S."/>
            <person name="Bunk B."/>
            <person name="Jeske O."/>
            <person name="Meyerdierks A."/>
            <person name="Storesund J.E."/>
            <person name="Kallscheuer N."/>
            <person name="Luecker S."/>
            <person name="Lage O.M."/>
            <person name="Pohl T."/>
            <person name="Merkel B.J."/>
            <person name="Hornburger P."/>
            <person name="Mueller R.-W."/>
            <person name="Bruemmer F."/>
            <person name="Labrenz M."/>
            <person name="Spormann A.M."/>
            <person name="Op den Camp H."/>
            <person name="Overmann J."/>
            <person name="Amann R."/>
            <person name="Jetten M.S.M."/>
            <person name="Mascher T."/>
            <person name="Medema M.H."/>
            <person name="Devos D.P."/>
            <person name="Kaster A.-K."/>
            <person name="Ovreas L."/>
            <person name="Rohde M."/>
            <person name="Galperin M.Y."/>
            <person name="Jogler C."/>
        </authorList>
    </citation>
    <scope>NUCLEOTIDE SEQUENCE [LARGE SCALE GENOMIC DNA]</scope>
    <source>
        <strain evidence="3 4">HG66A1</strain>
    </source>
</reference>
<dbReference type="FunFam" id="2.30.180.10:FF:000019">
    <property type="entry name" value="Cell surface lipoprotein"/>
    <property type="match status" value="2"/>
</dbReference>
<evidence type="ECO:0000313" key="4">
    <source>
        <dbReference type="Proteomes" id="UP000320421"/>
    </source>
</evidence>
<dbReference type="EMBL" id="CP036266">
    <property type="protein sequence ID" value="QDT19766.1"/>
    <property type="molecule type" value="Genomic_DNA"/>
</dbReference>
<feature type="domain" description="FAS1" evidence="2">
    <location>
        <begin position="165"/>
        <end position="297"/>
    </location>
</feature>
<dbReference type="SUPFAM" id="SSF82153">
    <property type="entry name" value="FAS1 domain"/>
    <property type="match status" value="2"/>
</dbReference>
<gene>
    <name evidence="3" type="ORF">HG66A1_15340</name>
</gene>
<dbReference type="InterPro" id="IPR050904">
    <property type="entry name" value="Adhesion/Biosynth-related"/>
</dbReference>
<organism evidence="3 4">
    <name type="scientific">Gimesia chilikensis</name>
    <dbReference type="NCBI Taxonomy" id="2605989"/>
    <lineage>
        <taxon>Bacteria</taxon>
        <taxon>Pseudomonadati</taxon>
        <taxon>Planctomycetota</taxon>
        <taxon>Planctomycetia</taxon>
        <taxon>Planctomycetales</taxon>
        <taxon>Planctomycetaceae</taxon>
        <taxon>Gimesia</taxon>
    </lineage>
</organism>
<name>A0A517PK62_9PLAN</name>
<keyword evidence="1" id="KW-0732">Signal</keyword>
<dbReference type="GO" id="GO:0005615">
    <property type="term" value="C:extracellular space"/>
    <property type="evidence" value="ECO:0007669"/>
    <property type="project" value="TreeGrafter"/>
</dbReference>
<feature type="domain" description="FAS1" evidence="2">
    <location>
        <begin position="29"/>
        <end position="161"/>
    </location>
</feature>
<dbReference type="PANTHER" id="PTHR10900">
    <property type="entry name" value="PERIOSTIN-RELATED"/>
    <property type="match status" value="1"/>
</dbReference>
<protein>
    <submittedName>
        <fullName evidence="3">Immunogenic protein MPT70</fullName>
    </submittedName>
</protein>
<dbReference type="PANTHER" id="PTHR10900:SF77">
    <property type="entry name" value="FI19380P1"/>
    <property type="match status" value="1"/>
</dbReference>
<proteinExistence type="predicted"/>
<dbReference type="Gene3D" id="2.30.180.10">
    <property type="entry name" value="FAS1 domain"/>
    <property type="match status" value="2"/>
</dbReference>
<feature type="chain" id="PRO_5022126572" evidence="1">
    <location>
        <begin position="27"/>
        <end position="393"/>
    </location>
</feature>
<feature type="signal peptide" evidence="1">
    <location>
        <begin position="1"/>
        <end position="26"/>
    </location>
</feature>
<dbReference type="AlphaFoldDB" id="A0A517PK62"/>
<dbReference type="OrthoDB" id="9800666at2"/>
<dbReference type="InterPro" id="IPR036378">
    <property type="entry name" value="FAS1_dom_sf"/>
</dbReference>
<keyword evidence="4" id="KW-1185">Reference proteome</keyword>
<evidence type="ECO:0000313" key="3">
    <source>
        <dbReference type="EMBL" id="QDT19766.1"/>
    </source>
</evidence>
<evidence type="ECO:0000259" key="2">
    <source>
        <dbReference type="PROSITE" id="PS50213"/>
    </source>
</evidence>
<dbReference type="Proteomes" id="UP000320421">
    <property type="component" value="Chromosome"/>
</dbReference>
<accession>A0A517PK62</accession>
<dbReference type="RefSeq" id="WP_145181605.1">
    <property type="nucleotide sequence ID" value="NZ_CP036266.1"/>
</dbReference>
<sequence length="393" mass="41925" precursor="true">MNLFVKQYAALATAFTVMISANFTHAAEQKNIVETAVEAGSFKTLATALTEADLVKALEGKGPFTVFAPTDEAFSKLPPGTVETLLKPENKSKLVDILTYHVVSGEVPAAKVVKLTGAETLNGQRVDIMTKDGSVMVDGATVIKADIKCSNGIIHVIDQVILPADKNLVETASAAGKFNTLLTAATKAGLAGVLSEKGPFTVFAPTDEAFAQLPEGTIESLLKPENKKKLADILKYHVVAGRVYSEDAVSAGEAKTLQGQKVKISVSGGVAKVNQAKILKTDIDASNGVIHVIDAVILPPEGKKVTAREACHQIRETVAQGAHLYNCGHYQQSAKLYRKTMQSMLQDVDGMPSDVSQQMYQALTSSKSMHCASQQAWTLRNALDHAYARMSAL</sequence>
<evidence type="ECO:0000256" key="1">
    <source>
        <dbReference type="SAM" id="SignalP"/>
    </source>
</evidence>
<dbReference type="PROSITE" id="PS50213">
    <property type="entry name" value="FAS1"/>
    <property type="match status" value="2"/>
</dbReference>